<dbReference type="PANTHER" id="PTHR12558:SF36">
    <property type="entry name" value="ANAPHASE-PROMOTING COMPLEX SUBUNIT 7"/>
    <property type="match status" value="1"/>
</dbReference>
<reference evidence="4 5" key="1">
    <citation type="journal article" date="2017" name="Nat. Ecol. Evol.">
        <title>Scallop genome provides insights into evolution of bilaterian karyotype and development.</title>
        <authorList>
            <person name="Wang S."/>
            <person name="Zhang J."/>
            <person name="Jiao W."/>
            <person name="Li J."/>
            <person name="Xun X."/>
            <person name="Sun Y."/>
            <person name="Guo X."/>
            <person name="Huan P."/>
            <person name="Dong B."/>
            <person name="Zhang L."/>
            <person name="Hu X."/>
            <person name="Sun X."/>
            <person name="Wang J."/>
            <person name="Zhao C."/>
            <person name="Wang Y."/>
            <person name="Wang D."/>
            <person name="Huang X."/>
            <person name="Wang R."/>
            <person name="Lv J."/>
            <person name="Li Y."/>
            <person name="Zhang Z."/>
            <person name="Liu B."/>
            <person name="Lu W."/>
            <person name="Hui Y."/>
            <person name="Liang J."/>
            <person name="Zhou Z."/>
            <person name="Hou R."/>
            <person name="Li X."/>
            <person name="Liu Y."/>
            <person name="Li H."/>
            <person name="Ning X."/>
            <person name="Lin Y."/>
            <person name="Zhao L."/>
            <person name="Xing Q."/>
            <person name="Dou J."/>
            <person name="Li Y."/>
            <person name="Mao J."/>
            <person name="Guo H."/>
            <person name="Dou H."/>
            <person name="Li T."/>
            <person name="Mu C."/>
            <person name="Jiang W."/>
            <person name="Fu Q."/>
            <person name="Fu X."/>
            <person name="Miao Y."/>
            <person name="Liu J."/>
            <person name="Yu Q."/>
            <person name="Li R."/>
            <person name="Liao H."/>
            <person name="Li X."/>
            <person name="Kong Y."/>
            <person name="Jiang Z."/>
            <person name="Chourrout D."/>
            <person name="Li R."/>
            <person name="Bao Z."/>
        </authorList>
    </citation>
    <scope>NUCLEOTIDE SEQUENCE [LARGE SCALE GENOMIC DNA]</scope>
    <source>
        <strain evidence="4 5">PY_sf001</strain>
    </source>
</reference>
<dbReference type="Pfam" id="PF14559">
    <property type="entry name" value="TPR_19"/>
    <property type="match status" value="1"/>
</dbReference>
<feature type="repeat" description="TPR" evidence="2">
    <location>
        <begin position="472"/>
        <end position="505"/>
    </location>
</feature>
<dbReference type="SMART" id="SM00028">
    <property type="entry name" value="TPR"/>
    <property type="match status" value="6"/>
</dbReference>
<dbReference type="GO" id="GO:0005680">
    <property type="term" value="C:anaphase-promoting complex"/>
    <property type="evidence" value="ECO:0007669"/>
    <property type="project" value="TreeGrafter"/>
</dbReference>
<comment type="caution">
    <text evidence="4">The sequence shown here is derived from an EMBL/GenBank/DDBJ whole genome shotgun (WGS) entry which is preliminary data.</text>
</comment>
<dbReference type="OrthoDB" id="308440at2759"/>
<keyword evidence="1 2" id="KW-0802">TPR repeat</keyword>
<dbReference type="SUPFAM" id="SSF48452">
    <property type="entry name" value="TPR-like"/>
    <property type="match status" value="3"/>
</dbReference>
<evidence type="ECO:0000256" key="1">
    <source>
        <dbReference type="ARBA" id="ARBA00022803"/>
    </source>
</evidence>
<dbReference type="STRING" id="6573.A0A210R6H4"/>
<dbReference type="Gene3D" id="1.25.40.10">
    <property type="entry name" value="Tetratricopeptide repeat domain"/>
    <property type="match status" value="4"/>
</dbReference>
<feature type="repeat" description="TPR" evidence="2">
    <location>
        <begin position="336"/>
        <end position="369"/>
    </location>
</feature>
<gene>
    <name evidence="4" type="ORF">KP79_PYT16249</name>
</gene>
<dbReference type="PANTHER" id="PTHR12558">
    <property type="entry name" value="CELL DIVISION CYCLE 16,23,27"/>
    <property type="match status" value="1"/>
</dbReference>
<evidence type="ECO:0000313" key="5">
    <source>
        <dbReference type="Proteomes" id="UP000242188"/>
    </source>
</evidence>
<accession>A0A210R6H4</accession>
<organism evidence="4 5">
    <name type="scientific">Mizuhopecten yessoensis</name>
    <name type="common">Japanese scallop</name>
    <name type="synonym">Patinopecten yessoensis</name>
    <dbReference type="NCBI Taxonomy" id="6573"/>
    <lineage>
        <taxon>Eukaryota</taxon>
        <taxon>Metazoa</taxon>
        <taxon>Spiralia</taxon>
        <taxon>Lophotrochozoa</taxon>
        <taxon>Mollusca</taxon>
        <taxon>Bivalvia</taxon>
        <taxon>Autobranchia</taxon>
        <taxon>Pteriomorphia</taxon>
        <taxon>Pectinida</taxon>
        <taxon>Pectinoidea</taxon>
        <taxon>Pectinidae</taxon>
        <taxon>Mizuhopecten</taxon>
    </lineage>
</organism>
<evidence type="ECO:0000256" key="3">
    <source>
        <dbReference type="SAM" id="MobiDB-lite"/>
    </source>
</evidence>
<dbReference type="Proteomes" id="UP000242188">
    <property type="component" value="Unassembled WGS sequence"/>
</dbReference>
<name>A0A210R6H4_MIZYE</name>
<dbReference type="GO" id="GO:0051301">
    <property type="term" value="P:cell division"/>
    <property type="evidence" value="ECO:0007669"/>
    <property type="project" value="TreeGrafter"/>
</dbReference>
<dbReference type="InterPro" id="IPR019734">
    <property type="entry name" value="TPR_rpt"/>
</dbReference>
<dbReference type="PROSITE" id="PS50005">
    <property type="entry name" value="TPR"/>
    <property type="match status" value="2"/>
</dbReference>
<protein>
    <submittedName>
        <fullName evidence="4">Anaphase-promoting complex subunit 7</fullName>
    </submittedName>
</protein>
<sequence length="563" mass="63861">MNLFDHVKQLHDSELYQDLCQLASVVITLCDNSTDVELLTLQQRYQCMVYYGNALYNMSQYLKAEDTYKKAIILRKGFNKSKVKGGPPCHMELTSEVEVKYKMYQCLLQQKQYKEAMSVLEGISSRQRNPKIHLALAKLYLRAGMDRSAITSYKEVIRVCPLALEALNGLLGLGVKGSDVATLVINGLPHGTPNDWLSMWIKGQAHLASREFSSAVATFQLMDTKAYLKDNVLLVNSLAEALFYDGRYSGALQAFQRVHALDPLQVKNMDLYSYLLAKEDQVKDLQRLSQRLMKITEYAPESWISIGYFSMATHKESRTRTVYFAQKANNLDSFNIEAYLLKGAALLELKKSQDASLHFQEALRLAPHRYEAYLGLINCYMASHRTREALSWAGKAIKILGNNARTLTLYASVLSKEPTMTAKAKPYLEKAMKMDPNFLDPVYIMADILTREHQYDKGIELLRKQLQTQSTCRLHRTLGDFLGLTNEHLEAIDQYSIALSLDPTNSRAREGMERVEKQSDMGLMGLSLENSYDVDDIEGSDNDGDFDNSNSDVESTWSETDYT</sequence>
<evidence type="ECO:0000256" key="2">
    <source>
        <dbReference type="PROSITE-ProRule" id="PRU00339"/>
    </source>
</evidence>
<proteinExistence type="predicted"/>
<dbReference type="InterPro" id="IPR011990">
    <property type="entry name" value="TPR-like_helical_dom_sf"/>
</dbReference>
<dbReference type="GO" id="GO:0016567">
    <property type="term" value="P:protein ubiquitination"/>
    <property type="evidence" value="ECO:0007669"/>
    <property type="project" value="TreeGrafter"/>
</dbReference>
<dbReference type="AlphaFoldDB" id="A0A210R6H4"/>
<keyword evidence="5" id="KW-1185">Reference proteome</keyword>
<feature type="region of interest" description="Disordered" evidence="3">
    <location>
        <begin position="533"/>
        <end position="563"/>
    </location>
</feature>
<feature type="compositionally biased region" description="Polar residues" evidence="3">
    <location>
        <begin position="553"/>
        <end position="563"/>
    </location>
</feature>
<dbReference type="EMBL" id="NEDP02000123">
    <property type="protein sequence ID" value="OWF56647.1"/>
    <property type="molecule type" value="Genomic_DNA"/>
</dbReference>
<evidence type="ECO:0000313" key="4">
    <source>
        <dbReference type="EMBL" id="OWF56647.1"/>
    </source>
</evidence>
<dbReference type="GO" id="GO:0045842">
    <property type="term" value="P:positive regulation of mitotic metaphase/anaphase transition"/>
    <property type="evidence" value="ECO:0007669"/>
    <property type="project" value="TreeGrafter"/>
</dbReference>
<feature type="compositionally biased region" description="Acidic residues" evidence="3">
    <location>
        <begin position="533"/>
        <end position="546"/>
    </location>
</feature>